<dbReference type="Pfam" id="PF14559">
    <property type="entry name" value="TPR_19"/>
    <property type="match status" value="1"/>
</dbReference>
<keyword evidence="6" id="KW-1185">Reference proteome</keyword>
<dbReference type="Gene3D" id="1.25.40.10">
    <property type="entry name" value="Tetratricopeptide repeat domain"/>
    <property type="match status" value="2"/>
</dbReference>
<feature type="repeat" description="TPR" evidence="3">
    <location>
        <begin position="313"/>
        <end position="346"/>
    </location>
</feature>
<organism evidence="5 6">
    <name type="scientific">Candidatus Kirkpatrickella diaphorinae</name>
    <dbReference type="NCBI Taxonomy" id="2984322"/>
    <lineage>
        <taxon>Bacteria</taxon>
        <taxon>Pseudomonadati</taxon>
        <taxon>Pseudomonadota</taxon>
        <taxon>Alphaproteobacteria</taxon>
        <taxon>Acetobacterales</taxon>
        <taxon>Acetobacteraceae</taxon>
        <taxon>Candidatus Kirkpatrickella</taxon>
    </lineage>
</organism>
<dbReference type="Proteomes" id="UP001163831">
    <property type="component" value="Chromosome"/>
</dbReference>
<feature type="domain" description="DUF4365" evidence="4">
    <location>
        <begin position="20"/>
        <end position="154"/>
    </location>
</feature>
<evidence type="ECO:0000256" key="3">
    <source>
        <dbReference type="PROSITE-ProRule" id="PRU00339"/>
    </source>
</evidence>
<dbReference type="PANTHER" id="PTHR12558:SF13">
    <property type="entry name" value="CELL DIVISION CYCLE PROTEIN 27 HOMOLOG"/>
    <property type="match status" value="1"/>
</dbReference>
<evidence type="ECO:0000313" key="5">
    <source>
        <dbReference type="EMBL" id="UYH50578.1"/>
    </source>
</evidence>
<keyword evidence="2 3" id="KW-0802">TPR repeat</keyword>
<sequence length="666" mass="75350">MDRSHENLPTLNCNQHTEDTAVSAFRELVIESRVFNFQGSDEHDYGCDAHIEAIDRNHVTNARIQVQIKGTAAALNADGSLSISIKVSAFTYLLQQPSSVLVAYHIPTKRMLYSLADEVQRDLGKSNPTWKQQQTVTIKFRHELTVSALERWASKVIASTRASRVEHLRQSSLHEKPSPERLLPHSSFFFVSSDPEEALSQVLHLFKEGADDIISANFEQFRAVFGNDSDYMITCYKSEINLGLDKKCSDEERIRAAIEFFRTRLNKDGHVDYDVYYTIGNAYDALGEAVSAKEAFEEALTSSLKAGNGRVSALIAKNIGSFHERQGNVEQAITFNEKALEYDPYLPEALYSLARLRFIENRYDEALKLLDNITYEPRLAERMISAQLLRAEIFFKKENYSSAFREINSILSQDGCSLARKTNCCKLVIAHTSSCPEYLRCADDFWTKYFRAHHGFNEISVGPMSRLAHFVVRLELHRTQEKSLGDRASFIESLRTFADELDAENAAAAWDQLGHWALEDEDFSDAALCFHRAYQLAGAEYGLCLAYALTQSQRFEESAPYWAEQADLNPLEEAVWMRLAEAYFKIGHWQKSIDALKRAFEINPKNPAAIILEGSALWNSGDVAAAIQTWVKALSRFPNAKFNPFAEPATNPLENSRYNSVSGEEK</sequence>
<dbReference type="PANTHER" id="PTHR12558">
    <property type="entry name" value="CELL DIVISION CYCLE 16,23,27"/>
    <property type="match status" value="1"/>
</dbReference>
<proteinExistence type="predicted"/>
<feature type="repeat" description="TPR" evidence="3">
    <location>
        <begin position="573"/>
        <end position="606"/>
    </location>
</feature>
<dbReference type="RefSeq" id="WP_319806163.1">
    <property type="nucleotide sequence ID" value="NZ_CP107052.1"/>
</dbReference>
<dbReference type="InterPro" id="IPR013105">
    <property type="entry name" value="TPR_2"/>
</dbReference>
<evidence type="ECO:0000313" key="6">
    <source>
        <dbReference type="Proteomes" id="UP001163831"/>
    </source>
</evidence>
<dbReference type="Pfam" id="PF14280">
    <property type="entry name" value="DUF4365"/>
    <property type="match status" value="1"/>
</dbReference>
<evidence type="ECO:0000256" key="2">
    <source>
        <dbReference type="ARBA" id="ARBA00022803"/>
    </source>
</evidence>
<protein>
    <submittedName>
        <fullName evidence="5">Tetratricopeptide repeat protein</fullName>
    </submittedName>
</protein>
<evidence type="ECO:0000259" key="4">
    <source>
        <dbReference type="Pfam" id="PF14280"/>
    </source>
</evidence>
<dbReference type="Pfam" id="PF13181">
    <property type="entry name" value="TPR_8"/>
    <property type="match status" value="1"/>
</dbReference>
<keyword evidence="1" id="KW-0677">Repeat</keyword>
<name>A0ABY6GIH7_9PROT</name>
<dbReference type="SMART" id="SM00028">
    <property type="entry name" value="TPR"/>
    <property type="match status" value="6"/>
</dbReference>
<accession>A0ABY6GIH7</accession>
<dbReference type="PROSITE" id="PS50005">
    <property type="entry name" value="TPR"/>
    <property type="match status" value="2"/>
</dbReference>
<evidence type="ECO:0000256" key="1">
    <source>
        <dbReference type="ARBA" id="ARBA00022737"/>
    </source>
</evidence>
<gene>
    <name evidence="5" type="ORF">N5W20_05470</name>
</gene>
<dbReference type="InterPro" id="IPR011990">
    <property type="entry name" value="TPR-like_helical_dom_sf"/>
</dbReference>
<dbReference type="SUPFAM" id="SSF48452">
    <property type="entry name" value="TPR-like"/>
    <property type="match status" value="2"/>
</dbReference>
<dbReference type="InterPro" id="IPR019734">
    <property type="entry name" value="TPR_rpt"/>
</dbReference>
<reference evidence="5" key="1">
    <citation type="submission" date="2022-10" db="EMBL/GenBank/DDBJ databases">
        <title>Candidatus Kirkpatrella diaphorinas gen. nov., sp. nov., an uncultured endosymbiont identified in a population of Diaphorina citri from Hawaii.</title>
        <authorList>
            <person name="Henry E.M."/>
            <person name="Carlson C.R."/>
            <person name="Kuo Y.-W."/>
        </authorList>
    </citation>
    <scope>NUCLEOTIDE SEQUENCE</scope>
    <source>
        <strain evidence="5">CADCRV1</strain>
    </source>
</reference>
<dbReference type="Pfam" id="PF07719">
    <property type="entry name" value="TPR_2"/>
    <property type="match status" value="1"/>
</dbReference>
<dbReference type="InterPro" id="IPR025375">
    <property type="entry name" value="DUF4365"/>
</dbReference>
<dbReference type="EMBL" id="CP107052">
    <property type="protein sequence ID" value="UYH50578.1"/>
    <property type="molecule type" value="Genomic_DNA"/>
</dbReference>